<feature type="non-terminal residue" evidence="2">
    <location>
        <position position="1"/>
    </location>
</feature>
<evidence type="ECO:0000313" key="2">
    <source>
        <dbReference type="EMBL" id="CAD7237229.1"/>
    </source>
</evidence>
<dbReference type="EMBL" id="OB685979">
    <property type="protein sequence ID" value="CAD7237229.1"/>
    <property type="molecule type" value="Genomic_DNA"/>
</dbReference>
<reference evidence="2" key="1">
    <citation type="submission" date="2020-11" db="EMBL/GenBank/DDBJ databases">
        <authorList>
            <person name="Tran Van P."/>
        </authorList>
    </citation>
    <scope>NUCLEOTIDE SEQUENCE</scope>
</reference>
<name>A0A7R8ZWN6_9CRUS</name>
<feature type="region of interest" description="Disordered" evidence="1">
    <location>
        <begin position="22"/>
        <end position="194"/>
    </location>
</feature>
<accession>A0A7R8ZWN6</accession>
<feature type="compositionally biased region" description="Polar residues" evidence="1">
    <location>
        <begin position="147"/>
        <end position="157"/>
    </location>
</feature>
<organism evidence="2">
    <name type="scientific">Cyprideis torosa</name>
    <dbReference type="NCBI Taxonomy" id="163714"/>
    <lineage>
        <taxon>Eukaryota</taxon>
        <taxon>Metazoa</taxon>
        <taxon>Ecdysozoa</taxon>
        <taxon>Arthropoda</taxon>
        <taxon>Crustacea</taxon>
        <taxon>Oligostraca</taxon>
        <taxon>Ostracoda</taxon>
        <taxon>Podocopa</taxon>
        <taxon>Podocopida</taxon>
        <taxon>Cytherocopina</taxon>
        <taxon>Cytheroidea</taxon>
        <taxon>Cytherideidae</taxon>
        <taxon>Cyprideis</taxon>
    </lineage>
</organism>
<proteinExistence type="predicted"/>
<dbReference type="AlphaFoldDB" id="A0A7R8ZWN6"/>
<sequence>MFPRFQVEDGNFSLDVIRRYLQTGEASPQPPTPLATPTTTEEPITGHAEHDISTKLAAHASGVSSGGQSGQNRASVVVSESIPTSTSSVTMSLARRSLPATVHTSSDLEGRQHEDSNDADGYVDDGLRSAAPTSSSGRSSPAQSVPTGTSRGGSAQPVQLRRPITWGLSDSQQTAASSSTAPAPSSSAPSTGGT</sequence>
<gene>
    <name evidence="2" type="ORF">CTOB1V02_LOCUS15044</name>
</gene>
<feature type="compositionally biased region" description="Polar residues" evidence="1">
    <location>
        <begin position="81"/>
        <end position="91"/>
    </location>
</feature>
<feature type="compositionally biased region" description="Basic and acidic residues" evidence="1">
    <location>
        <begin position="106"/>
        <end position="116"/>
    </location>
</feature>
<feature type="compositionally biased region" description="Low complexity" evidence="1">
    <location>
        <begin position="129"/>
        <end position="146"/>
    </location>
</feature>
<evidence type="ECO:0000256" key="1">
    <source>
        <dbReference type="SAM" id="MobiDB-lite"/>
    </source>
</evidence>
<feature type="compositionally biased region" description="Low complexity" evidence="1">
    <location>
        <begin position="171"/>
        <end position="194"/>
    </location>
</feature>
<feature type="compositionally biased region" description="Low complexity" evidence="1">
    <location>
        <begin position="35"/>
        <end position="45"/>
    </location>
</feature>
<protein>
    <submittedName>
        <fullName evidence="2">Uncharacterized protein</fullName>
    </submittedName>
</protein>